<proteinExistence type="predicted"/>
<dbReference type="Proteomes" id="UP000886998">
    <property type="component" value="Unassembled WGS sequence"/>
</dbReference>
<keyword evidence="2" id="KW-1185">Reference proteome</keyword>
<organism evidence="1 2">
    <name type="scientific">Trichonephila inaurata madagascariensis</name>
    <dbReference type="NCBI Taxonomy" id="2747483"/>
    <lineage>
        <taxon>Eukaryota</taxon>
        <taxon>Metazoa</taxon>
        <taxon>Ecdysozoa</taxon>
        <taxon>Arthropoda</taxon>
        <taxon>Chelicerata</taxon>
        <taxon>Arachnida</taxon>
        <taxon>Araneae</taxon>
        <taxon>Araneomorphae</taxon>
        <taxon>Entelegynae</taxon>
        <taxon>Araneoidea</taxon>
        <taxon>Nephilidae</taxon>
        <taxon>Trichonephila</taxon>
        <taxon>Trichonephila inaurata</taxon>
    </lineage>
</organism>
<dbReference type="Gene3D" id="3.30.420.10">
    <property type="entry name" value="Ribonuclease H-like superfamily/Ribonuclease H"/>
    <property type="match status" value="1"/>
</dbReference>
<comment type="caution">
    <text evidence="1">The sequence shown here is derived from an EMBL/GenBank/DDBJ whole genome shotgun (WGS) entry which is preliminary data.</text>
</comment>
<evidence type="ECO:0000313" key="2">
    <source>
        <dbReference type="Proteomes" id="UP000886998"/>
    </source>
</evidence>
<protein>
    <submittedName>
        <fullName evidence="1">Uncharacterized protein</fullName>
    </submittedName>
</protein>
<evidence type="ECO:0000313" key="1">
    <source>
        <dbReference type="EMBL" id="GFS51122.1"/>
    </source>
</evidence>
<dbReference type="AlphaFoldDB" id="A0A8X6MEJ6"/>
<dbReference type="EMBL" id="BMAV01026525">
    <property type="protein sequence ID" value="GFS51122.1"/>
    <property type="molecule type" value="Genomic_DNA"/>
</dbReference>
<gene>
    <name evidence="1" type="ORF">TNIN_461361</name>
</gene>
<sequence length="82" mass="9278">MRSAHDEYYECLPQQWTEGGGGGLSRLEHSPYSLDLAPSGFDLFGLLKEALRGRRCASNMDVPDVVQKWLHGQLKTFHQECI</sequence>
<name>A0A8X6MEJ6_9ARAC</name>
<accession>A0A8X6MEJ6</accession>
<dbReference type="InterPro" id="IPR036397">
    <property type="entry name" value="RNaseH_sf"/>
</dbReference>
<dbReference type="OrthoDB" id="6432034at2759"/>
<reference evidence="1" key="1">
    <citation type="submission" date="2020-08" db="EMBL/GenBank/DDBJ databases">
        <title>Multicomponent nature underlies the extraordinary mechanical properties of spider dragline silk.</title>
        <authorList>
            <person name="Kono N."/>
            <person name="Nakamura H."/>
            <person name="Mori M."/>
            <person name="Yoshida Y."/>
            <person name="Ohtoshi R."/>
            <person name="Malay A.D."/>
            <person name="Moran D.A.P."/>
            <person name="Tomita M."/>
            <person name="Numata K."/>
            <person name="Arakawa K."/>
        </authorList>
    </citation>
    <scope>NUCLEOTIDE SEQUENCE</scope>
</reference>
<dbReference type="GO" id="GO:0003676">
    <property type="term" value="F:nucleic acid binding"/>
    <property type="evidence" value="ECO:0007669"/>
    <property type="project" value="InterPro"/>
</dbReference>